<feature type="region of interest" description="Disordered" evidence="1">
    <location>
        <begin position="1"/>
        <end position="23"/>
    </location>
</feature>
<reference evidence="2 3" key="1">
    <citation type="submission" date="2019-05" db="EMBL/GenBank/DDBJ databases">
        <title>Another draft genome of Portunus trituberculatus and its Hox gene families provides insights of decapod evolution.</title>
        <authorList>
            <person name="Jeong J.-H."/>
            <person name="Song I."/>
            <person name="Kim S."/>
            <person name="Choi T."/>
            <person name="Kim D."/>
            <person name="Ryu S."/>
            <person name="Kim W."/>
        </authorList>
    </citation>
    <scope>NUCLEOTIDE SEQUENCE [LARGE SCALE GENOMIC DNA]</scope>
    <source>
        <tissue evidence="2">Muscle</tissue>
    </source>
</reference>
<sequence length="65" mass="6997">MNTHTTREALEGNGEPGKARRRTYIIPVQSPGEHDKGSAGVKINSNNAGSFECDQLAVRVGEMGR</sequence>
<dbReference type="Proteomes" id="UP000324222">
    <property type="component" value="Unassembled WGS sequence"/>
</dbReference>
<gene>
    <name evidence="2" type="ORF">E2C01_035274</name>
</gene>
<keyword evidence="3" id="KW-1185">Reference proteome</keyword>
<evidence type="ECO:0000256" key="1">
    <source>
        <dbReference type="SAM" id="MobiDB-lite"/>
    </source>
</evidence>
<dbReference type="AlphaFoldDB" id="A0A5B7F7W7"/>
<proteinExistence type="predicted"/>
<protein>
    <submittedName>
        <fullName evidence="2">Uncharacterized protein</fullName>
    </submittedName>
</protein>
<organism evidence="2 3">
    <name type="scientific">Portunus trituberculatus</name>
    <name type="common">Swimming crab</name>
    <name type="synonym">Neptunus trituberculatus</name>
    <dbReference type="NCBI Taxonomy" id="210409"/>
    <lineage>
        <taxon>Eukaryota</taxon>
        <taxon>Metazoa</taxon>
        <taxon>Ecdysozoa</taxon>
        <taxon>Arthropoda</taxon>
        <taxon>Crustacea</taxon>
        <taxon>Multicrustacea</taxon>
        <taxon>Malacostraca</taxon>
        <taxon>Eumalacostraca</taxon>
        <taxon>Eucarida</taxon>
        <taxon>Decapoda</taxon>
        <taxon>Pleocyemata</taxon>
        <taxon>Brachyura</taxon>
        <taxon>Eubrachyura</taxon>
        <taxon>Portunoidea</taxon>
        <taxon>Portunidae</taxon>
        <taxon>Portuninae</taxon>
        <taxon>Portunus</taxon>
    </lineage>
</organism>
<feature type="region of interest" description="Disordered" evidence="1">
    <location>
        <begin position="28"/>
        <end position="47"/>
    </location>
</feature>
<accession>A0A5B7F7W7</accession>
<evidence type="ECO:0000313" key="3">
    <source>
        <dbReference type="Proteomes" id="UP000324222"/>
    </source>
</evidence>
<name>A0A5B7F7W7_PORTR</name>
<comment type="caution">
    <text evidence="2">The sequence shown here is derived from an EMBL/GenBank/DDBJ whole genome shotgun (WGS) entry which is preliminary data.</text>
</comment>
<evidence type="ECO:0000313" key="2">
    <source>
        <dbReference type="EMBL" id="MPC41675.1"/>
    </source>
</evidence>
<dbReference type="EMBL" id="VSRR010005147">
    <property type="protein sequence ID" value="MPC41675.1"/>
    <property type="molecule type" value="Genomic_DNA"/>
</dbReference>
<feature type="compositionally biased region" description="Basic and acidic residues" evidence="1">
    <location>
        <begin position="1"/>
        <end position="10"/>
    </location>
</feature>